<reference evidence="3" key="1">
    <citation type="submission" date="2017-01" db="EMBL/GenBank/DDBJ databases">
        <authorList>
            <person name="Varghese N."/>
            <person name="Submissions S."/>
        </authorList>
    </citation>
    <scope>NUCLEOTIDE SEQUENCE [LARGE SCALE GENOMIC DNA]</scope>
    <source>
        <strain evidence="3">CGMCC 1.7737</strain>
    </source>
</reference>
<dbReference type="OrthoDB" id="375042at2157"/>
<organism evidence="2 3">
    <name type="scientific">Haladaptatus litoreus</name>
    <dbReference type="NCBI Taxonomy" id="553468"/>
    <lineage>
        <taxon>Archaea</taxon>
        <taxon>Methanobacteriati</taxon>
        <taxon>Methanobacteriota</taxon>
        <taxon>Stenosarchaea group</taxon>
        <taxon>Halobacteria</taxon>
        <taxon>Halobacteriales</taxon>
        <taxon>Haladaptataceae</taxon>
        <taxon>Haladaptatus</taxon>
    </lineage>
</organism>
<dbReference type="RefSeq" id="WP_139328944.1">
    <property type="nucleotide sequence ID" value="NZ_FTNO01000005.1"/>
</dbReference>
<keyword evidence="3" id="KW-1185">Reference proteome</keyword>
<dbReference type="Proteomes" id="UP000186914">
    <property type="component" value="Unassembled WGS sequence"/>
</dbReference>
<accession>A0A1N7E8Z2</accession>
<evidence type="ECO:0000313" key="3">
    <source>
        <dbReference type="Proteomes" id="UP000186914"/>
    </source>
</evidence>
<protein>
    <submittedName>
        <fullName evidence="2">Uncharacterized protein</fullName>
    </submittedName>
</protein>
<feature type="region of interest" description="Disordered" evidence="1">
    <location>
        <begin position="178"/>
        <end position="209"/>
    </location>
</feature>
<name>A0A1N7E8Z2_9EURY</name>
<evidence type="ECO:0000313" key="2">
    <source>
        <dbReference type="EMBL" id="SIR84622.1"/>
    </source>
</evidence>
<proteinExistence type="predicted"/>
<gene>
    <name evidence="2" type="ORF">SAMN05421858_4133</name>
</gene>
<dbReference type="AlphaFoldDB" id="A0A1N7E8Z2"/>
<dbReference type="EMBL" id="FTNO01000005">
    <property type="protein sequence ID" value="SIR84622.1"/>
    <property type="molecule type" value="Genomic_DNA"/>
</dbReference>
<evidence type="ECO:0000256" key="1">
    <source>
        <dbReference type="SAM" id="MobiDB-lite"/>
    </source>
</evidence>
<sequence>MGHPTNYLSRRQLLAGGTVLLTGAIASGVAQRTTSSTGGGSQSATGSQLLVENPTEQPHQFSLSVSNRPISAYRITSRDGKTETIELGNEDGDEDFPFPVLMQAEARAIKPASNVIFDREYSIPPDSAHSFLLEGMPEQGELLYTLRESPKSADEATVVESWGTMGCDSRFEVYFTPSETRSSCGSPLPDVDEPRGAKQHTIELQGASQ</sequence>